<sequence length="126" mass="14085">MNLLVRLLVLGPARILPVVLAIALVAGIIYVVMVARTSPERAKEVVIAFFTWTFIALAVFFGLACLYALAENNAPVLDLALSFIIVALVGLGITRLCNRRFLKNHPHYIPKRTGRAKTKRRFPWDK</sequence>
<dbReference type="OrthoDB" id="3197138at2"/>
<keyword evidence="1" id="KW-0812">Transmembrane</keyword>
<keyword evidence="4" id="KW-1185">Reference proteome</keyword>
<dbReference type="GeneID" id="93357454"/>
<organism evidence="2 5">
    <name type="scientific">Parvibacter caecicola</name>
    <dbReference type="NCBI Taxonomy" id="747645"/>
    <lineage>
        <taxon>Bacteria</taxon>
        <taxon>Bacillati</taxon>
        <taxon>Actinomycetota</taxon>
        <taxon>Coriobacteriia</taxon>
        <taxon>Coriobacteriales</taxon>
        <taxon>Coriobacteriaceae</taxon>
        <taxon>Parvibacter</taxon>
    </lineage>
</organism>
<reference evidence="3 4" key="1">
    <citation type="submission" date="2019-04" db="EMBL/GenBank/DDBJ databases">
        <title>Microbes associate with the intestines of laboratory mice.</title>
        <authorList>
            <person name="Navarre W."/>
            <person name="Wong E."/>
            <person name="Huang K.C."/>
            <person name="Tropini C."/>
            <person name="Ng K."/>
            <person name="Yu B."/>
        </authorList>
    </citation>
    <scope>NUCLEOTIDE SEQUENCE [LARGE SCALE GENOMIC DNA]</scope>
    <source>
        <strain evidence="3 4">NM48_B13</strain>
    </source>
</reference>
<evidence type="ECO:0000313" key="4">
    <source>
        <dbReference type="Proteomes" id="UP000309454"/>
    </source>
</evidence>
<evidence type="ECO:0000313" key="2">
    <source>
        <dbReference type="EMBL" id="MBB3171714.1"/>
    </source>
</evidence>
<gene>
    <name evidence="3" type="ORF">E5982_09005</name>
    <name evidence="2" type="ORF">FHR31_001540</name>
</gene>
<keyword evidence="1" id="KW-1133">Transmembrane helix</keyword>
<accession>A0A3N0A9M1</accession>
<comment type="caution">
    <text evidence="2">The sequence shown here is derived from an EMBL/GenBank/DDBJ whole genome shotgun (WGS) entry which is preliminary data.</text>
</comment>
<feature type="transmembrane region" description="Helical" evidence="1">
    <location>
        <begin position="45"/>
        <end position="70"/>
    </location>
</feature>
<feature type="transmembrane region" description="Helical" evidence="1">
    <location>
        <begin position="76"/>
        <end position="97"/>
    </location>
</feature>
<dbReference type="Proteomes" id="UP000530850">
    <property type="component" value="Unassembled WGS sequence"/>
</dbReference>
<dbReference type="EMBL" id="SSTM01000008">
    <property type="protein sequence ID" value="TJW09657.1"/>
    <property type="molecule type" value="Genomic_DNA"/>
</dbReference>
<dbReference type="EMBL" id="JACHYA010000005">
    <property type="protein sequence ID" value="MBB3171714.1"/>
    <property type="molecule type" value="Genomic_DNA"/>
</dbReference>
<proteinExistence type="predicted"/>
<keyword evidence="1" id="KW-0472">Membrane</keyword>
<evidence type="ECO:0000313" key="5">
    <source>
        <dbReference type="Proteomes" id="UP000530850"/>
    </source>
</evidence>
<dbReference type="Proteomes" id="UP000309454">
    <property type="component" value="Unassembled WGS sequence"/>
</dbReference>
<evidence type="ECO:0000256" key="1">
    <source>
        <dbReference type="SAM" id="Phobius"/>
    </source>
</evidence>
<dbReference type="AlphaFoldDB" id="A0A3N0A9M1"/>
<protein>
    <submittedName>
        <fullName evidence="2">FtsH-binding integral membrane protein</fullName>
    </submittedName>
    <submittedName>
        <fullName evidence="3">Guanylate cyclase</fullName>
    </submittedName>
</protein>
<reference evidence="2 5" key="2">
    <citation type="submission" date="2020-08" db="EMBL/GenBank/DDBJ databases">
        <title>Sequencing the genomes of 1000 actinobacteria strains.</title>
        <authorList>
            <person name="Klenk H.-P."/>
        </authorList>
    </citation>
    <scope>NUCLEOTIDE SEQUENCE [LARGE SCALE GENOMIC DNA]</scope>
    <source>
        <strain evidence="2 5">DSM 22242</strain>
    </source>
</reference>
<dbReference type="RefSeq" id="WP_123186136.1">
    <property type="nucleotide sequence ID" value="NZ_CAOKAH010000007.1"/>
</dbReference>
<evidence type="ECO:0000313" key="3">
    <source>
        <dbReference type="EMBL" id="TJW09657.1"/>
    </source>
</evidence>
<name>A0A3N0A9M1_9ACTN</name>
<feature type="transmembrane region" description="Helical" evidence="1">
    <location>
        <begin position="15"/>
        <end position="33"/>
    </location>
</feature>